<feature type="domain" description="DNA2/NAM7 helicase-like C-terminal" evidence="5">
    <location>
        <begin position="77"/>
        <end position="287"/>
    </location>
</feature>
<keyword evidence="1" id="KW-0547">Nucleotide-binding</keyword>
<evidence type="ECO:0000256" key="3">
    <source>
        <dbReference type="ARBA" id="ARBA00022806"/>
    </source>
</evidence>
<keyword evidence="3" id="KW-0347">Helicase</keyword>
<proteinExistence type="predicted"/>
<dbReference type="GO" id="GO:0043139">
    <property type="term" value="F:5'-3' DNA helicase activity"/>
    <property type="evidence" value="ECO:0007669"/>
    <property type="project" value="TreeGrafter"/>
</dbReference>
<dbReference type="Proteomes" id="UP001314263">
    <property type="component" value="Unassembled WGS sequence"/>
</dbReference>
<organism evidence="6 7">
    <name type="scientific">Coccomyxa viridis</name>
    <dbReference type="NCBI Taxonomy" id="1274662"/>
    <lineage>
        <taxon>Eukaryota</taxon>
        <taxon>Viridiplantae</taxon>
        <taxon>Chlorophyta</taxon>
        <taxon>core chlorophytes</taxon>
        <taxon>Trebouxiophyceae</taxon>
        <taxon>Trebouxiophyceae incertae sedis</taxon>
        <taxon>Coccomyxaceae</taxon>
        <taxon>Coccomyxa</taxon>
    </lineage>
</organism>
<dbReference type="PANTHER" id="PTHR43788:SF8">
    <property type="entry name" value="DNA-BINDING PROTEIN SMUBP-2"/>
    <property type="match status" value="1"/>
</dbReference>
<dbReference type="Pfam" id="PF13087">
    <property type="entry name" value="AAA_12"/>
    <property type="match status" value="1"/>
</dbReference>
<dbReference type="EMBL" id="CAUYUE010000003">
    <property type="protein sequence ID" value="CAK0757963.1"/>
    <property type="molecule type" value="Genomic_DNA"/>
</dbReference>
<dbReference type="SUPFAM" id="SSF52540">
    <property type="entry name" value="P-loop containing nucleoside triphosphate hydrolases"/>
    <property type="match status" value="1"/>
</dbReference>
<name>A0AAV1HXU0_9CHLO</name>
<evidence type="ECO:0000256" key="1">
    <source>
        <dbReference type="ARBA" id="ARBA00022741"/>
    </source>
</evidence>
<dbReference type="InterPro" id="IPR041679">
    <property type="entry name" value="DNA2/NAM7-like_C"/>
</dbReference>
<feature type="non-terminal residue" evidence="6">
    <location>
        <position position="1"/>
    </location>
</feature>
<dbReference type="GO" id="GO:0005524">
    <property type="term" value="F:ATP binding"/>
    <property type="evidence" value="ECO:0007669"/>
    <property type="project" value="UniProtKB-KW"/>
</dbReference>
<dbReference type="PANTHER" id="PTHR43788">
    <property type="entry name" value="DNA2/NAM7 HELICASE FAMILY MEMBER"/>
    <property type="match status" value="1"/>
</dbReference>
<dbReference type="CDD" id="cd18808">
    <property type="entry name" value="SF1_C_Upf1"/>
    <property type="match status" value="1"/>
</dbReference>
<evidence type="ECO:0000313" key="7">
    <source>
        <dbReference type="Proteomes" id="UP001314263"/>
    </source>
</evidence>
<comment type="caution">
    <text evidence="6">The sequence shown here is derived from an EMBL/GenBank/DDBJ whole genome shotgun (WGS) entry which is preliminary data.</text>
</comment>
<keyword evidence="7" id="KW-1185">Reference proteome</keyword>
<dbReference type="InterPro" id="IPR027417">
    <property type="entry name" value="P-loop_NTPase"/>
</dbReference>
<dbReference type="Gene3D" id="3.40.50.300">
    <property type="entry name" value="P-loop containing nucleotide triphosphate hydrolases"/>
    <property type="match status" value="2"/>
</dbReference>
<evidence type="ECO:0000313" key="6">
    <source>
        <dbReference type="EMBL" id="CAK0757963.1"/>
    </source>
</evidence>
<accession>A0AAV1HXU0</accession>
<dbReference type="GO" id="GO:0016787">
    <property type="term" value="F:hydrolase activity"/>
    <property type="evidence" value="ECO:0007669"/>
    <property type="project" value="UniProtKB-KW"/>
</dbReference>
<gene>
    <name evidence="6" type="ORF">CVIRNUC_002583</name>
</gene>
<reference evidence="6 7" key="1">
    <citation type="submission" date="2023-10" db="EMBL/GenBank/DDBJ databases">
        <authorList>
            <person name="Maclean D."/>
            <person name="Macfadyen A."/>
        </authorList>
    </citation>
    <scope>NUCLEOTIDE SEQUENCE [LARGE SCALE GENOMIC DNA]</scope>
</reference>
<dbReference type="AlphaFoldDB" id="A0AAV1HXU0"/>
<sequence length="318" mass="33746">VKAGAEKARKKKLKTAAVVGVTCCSAGGQLLDGQRFDIVVLDEFAVLAGDPMQLPPLIANPAQPQQRGGMPVHGLLRPLFARLMAAGHPVHLLRRQYRCHPSIAAISNHSFYGGRLLDGCTAADRAPLLPGLPPVLCVDVRGSQQFAGGSGSASNQAEAQAVVQMVSKLLGEGMRPGTEQSEVSASPVTPGMIGVICFHRAQVSLISSMLPGQRRYSSQAEEQLHDSLPEQLQEDVTVATVDSYQGLEKPVIILSTAVTRPGSFVGDAQRLNVALTRAKHHLILAGHVPALQESSVAFKSLLRHARSTPGAYRTAPIF</sequence>
<keyword evidence="2" id="KW-0378">Hydrolase</keyword>
<evidence type="ECO:0000256" key="4">
    <source>
        <dbReference type="ARBA" id="ARBA00022840"/>
    </source>
</evidence>
<dbReference type="InterPro" id="IPR047187">
    <property type="entry name" value="SF1_C_Upf1"/>
</dbReference>
<protein>
    <recommendedName>
        <fullName evidence="5">DNA2/NAM7 helicase-like C-terminal domain-containing protein</fullName>
    </recommendedName>
</protein>
<keyword evidence="4" id="KW-0067">ATP-binding</keyword>
<dbReference type="InterPro" id="IPR050534">
    <property type="entry name" value="Coronavir_polyprotein_1ab"/>
</dbReference>
<evidence type="ECO:0000256" key="2">
    <source>
        <dbReference type="ARBA" id="ARBA00022801"/>
    </source>
</evidence>
<evidence type="ECO:0000259" key="5">
    <source>
        <dbReference type="Pfam" id="PF13087"/>
    </source>
</evidence>